<dbReference type="InterPro" id="IPR010666">
    <property type="entry name" value="Znf_GRF"/>
</dbReference>
<dbReference type="Gene3D" id="3.60.10.10">
    <property type="entry name" value="Endonuclease/exonuclease/phosphatase"/>
    <property type="match status" value="1"/>
</dbReference>
<dbReference type="SUPFAM" id="SSF56219">
    <property type="entry name" value="DNase I-like"/>
    <property type="match status" value="1"/>
</dbReference>
<feature type="domain" description="GRF-type" evidence="5">
    <location>
        <begin position="219"/>
        <end position="266"/>
    </location>
</feature>
<reference evidence="6 7" key="1">
    <citation type="journal article" date="2022" name="Front. Cell. Infect. Microbiol.">
        <title>The Genomes of Two Strains of Taenia crassiceps the Animal Model for the Study of Human Cysticercosis.</title>
        <authorList>
            <person name="Bobes R.J."/>
            <person name="Estrada K."/>
            <person name="Rios-Valencia D.G."/>
            <person name="Calderon-Gallegos A."/>
            <person name="de la Torre P."/>
            <person name="Carrero J.C."/>
            <person name="Sanchez-Flores A."/>
            <person name="Laclette J.P."/>
        </authorList>
    </citation>
    <scope>NUCLEOTIDE SEQUENCE [LARGE SCALE GENOMIC DNA]</scope>
    <source>
        <strain evidence="6">WFUcys</strain>
    </source>
</reference>
<accession>A0ABR4QM04</accession>
<keyword evidence="3" id="KW-0862">Zinc</keyword>
<dbReference type="EMBL" id="JAKROA010000002">
    <property type="protein sequence ID" value="KAL5110623.1"/>
    <property type="molecule type" value="Genomic_DNA"/>
</dbReference>
<dbReference type="PROSITE" id="PS51999">
    <property type="entry name" value="ZF_GRF"/>
    <property type="match status" value="1"/>
</dbReference>
<evidence type="ECO:0000259" key="5">
    <source>
        <dbReference type="PROSITE" id="PS51999"/>
    </source>
</evidence>
<evidence type="ECO:0000256" key="3">
    <source>
        <dbReference type="ARBA" id="ARBA00022833"/>
    </source>
</evidence>
<evidence type="ECO:0000256" key="1">
    <source>
        <dbReference type="ARBA" id="ARBA00022723"/>
    </source>
</evidence>
<evidence type="ECO:0000256" key="4">
    <source>
        <dbReference type="PROSITE-ProRule" id="PRU01343"/>
    </source>
</evidence>
<evidence type="ECO:0000313" key="6">
    <source>
        <dbReference type="EMBL" id="KAL5110623.1"/>
    </source>
</evidence>
<protein>
    <recommendedName>
        <fullName evidence="5">GRF-type domain-containing protein</fullName>
    </recommendedName>
</protein>
<evidence type="ECO:0000313" key="7">
    <source>
        <dbReference type="Proteomes" id="UP001651158"/>
    </source>
</evidence>
<proteinExistence type="predicted"/>
<gene>
    <name evidence="6" type="ORF">TcWFU_007185</name>
</gene>
<keyword evidence="2 4" id="KW-0863">Zinc-finger</keyword>
<keyword evidence="7" id="KW-1185">Reference proteome</keyword>
<keyword evidence="1" id="KW-0479">Metal-binding</keyword>
<dbReference type="Proteomes" id="UP001651158">
    <property type="component" value="Unassembled WGS sequence"/>
</dbReference>
<sequence>MNFTKSNDAKPSFTPTSSSLLFTCLAHPVRREAFTCRNSQIGARETNYGTRIDYIFYDKELATLLSICEAVADIMPEVKGSDHCPVWALLPLTLSINTNSPLPPSCSHFWPQCQKRQLLLLSFLRKNEKTDALTETTVDGRDNPLTNIHKCKKFKQTRLDFSTKQGKSVVLEGEEVRTLNLQLRQRDEGEHRKATVSAWRDLLDGSKRPLRGAGATPLCTGHGEPCVCCRVKRKGSLRRGQEFWVCARPVGAANNLLARCNTFIWK</sequence>
<comment type="caution">
    <text evidence="6">The sequence shown here is derived from an EMBL/GenBank/DDBJ whole genome shotgun (WGS) entry which is preliminary data.</text>
</comment>
<name>A0ABR4QM04_9CEST</name>
<evidence type="ECO:0000256" key="2">
    <source>
        <dbReference type="ARBA" id="ARBA00022771"/>
    </source>
</evidence>
<dbReference type="InterPro" id="IPR036691">
    <property type="entry name" value="Endo/exonu/phosph_ase_sf"/>
</dbReference>
<organism evidence="6 7">
    <name type="scientific">Taenia crassiceps</name>
    <dbReference type="NCBI Taxonomy" id="6207"/>
    <lineage>
        <taxon>Eukaryota</taxon>
        <taxon>Metazoa</taxon>
        <taxon>Spiralia</taxon>
        <taxon>Lophotrochozoa</taxon>
        <taxon>Platyhelminthes</taxon>
        <taxon>Cestoda</taxon>
        <taxon>Eucestoda</taxon>
        <taxon>Cyclophyllidea</taxon>
        <taxon>Taeniidae</taxon>
        <taxon>Taenia</taxon>
    </lineage>
</organism>